<feature type="region of interest" description="Disordered" evidence="1">
    <location>
        <begin position="1"/>
        <end position="21"/>
    </location>
</feature>
<sequence length="202" mass="22741">MPGPTTVLVSKSDGDKSRSDPQGLRLAVMNISQTLEQLEESLESWAKKYGVEEKYKALLAKYEKEQAKFAQSLTELSTVLSTFVKEYVTLGSDKKQTIESIFKESEMLFNKLDEKQKAVVSYIFLVYSPNIEENSVISGIRGFSEGSRRIFRDRGWHSNGGFQASNRKPLENNGGFSKDNEEFQDSDEMEPRNIAESVSISG</sequence>
<dbReference type="Proteomes" id="UP000035642">
    <property type="component" value="Unassembled WGS sequence"/>
</dbReference>
<dbReference type="AlphaFoldDB" id="A0A0K0DAN6"/>
<dbReference type="InterPro" id="IPR003677">
    <property type="entry name" value="ANIS5_cation-bd"/>
</dbReference>
<reference evidence="4" key="2">
    <citation type="submission" date="2017-02" db="UniProtKB">
        <authorList>
            <consortium name="WormBaseParasite"/>
        </authorList>
    </citation>
    <scope>IDENTIFICATION</scope>
</reference>
<dbReference type="Pfam" id="PF02520">
    <property type="entry name" value="ANIS5_cation-bd"/>
    <property type="match status" value="1"/>
</dbReference>
<accession>A0A0K0DAN6</accession>
<evidence type="ECO:0000256" key="1">
    <source>
        <dbReference type="SAM" id="MobiDB-lite"/>
    </source>
</evidence>
<dbReference type="STRING" id="6313.A0A0K0DAN6"/>
<evidence type="ECO:0000313" key="4">
    <source>
        <dbReference type="WBParaSite" id="ACAC_0000736701-mRNA-1"/>
    </source>
</evidence>
<dbReference type="WBParaSite" id="ACAC_0000736701-mRNA-1">
    <property type="protein sequence ID" value="ACAC_0000736701-mRNA-1"/>
    <property type="gene ID" value="ACAC_0000736701"/>
</dbReference>
<organism evidence="3 4">
    <name type="scientific">Angiostrongylus cantonensis</name>
    <name type="common">Rat lungworm</name>
    <dbReference type="NCBI Taxonomy" id="6313"/>
    <lineage>
        <taxon>Eukaryota</taxon>
        <taxon>Metazoa</taxon>
        <taxon>Ecdysozoa</taxon>
        <taxon>Nematoda</taxon>
        <taxon>Chromadorea</taxon>
        <taxon>Rhabditida</taxon>
        <taxon>Rhabditina</taxon>
        <taxon>Rhabditomorpha</taxon>
        <taxon>Strongyloidea</taxon>
        <taxon>Metastrongylidae</taxon>
        <taxon>Angiostrongylus</taxon>
    </lineage>
</organism>
<reference evidence="3" key="1">
    <citation type="submission" date="2012-09" db="EMBL/GenBank/DDBJ databases">
        <authorList>
            <person name="Martin A.A."/>
        </authorList>
    </citation>
    <scope>NUCLEOTIDE SEQUENCE</scope>
</reference>
<feature type="domain" description="SXP/RAL-2 family protein Ani s 5-like cation-binding" evidence="2">
    <location>
        <begin position="30"/>
        <end position="115"/>
    </location>
</feature>
<feature type="region of interest" description="Disordered" evidence="1">
    <location>
        <begin position="160"/>
        <end position="202"/>
    </location>
</feature>
<name>A0A0K0DAN6_ANGCA</name>
<proteinExistence type="predicted"/>
<keyword evidence="3" id="KW-1185">Reference proteome</keyword>
<evidence type="ECO:0000313" key="3">
    <source>
        <dbReference type="Proteomes" id="UP000035642"/>
    </source>
</evidence>
<protein>
    <submittedName>
        <fullName evidence="4">DUF148 domain-containing protein</fullName>
    </submittedName>
</protein>
<evidence type="ECO:0000259" key="2">
    <source>
        <dbReference type="Pfam" id="PF02520"/>
    </source>
</evidence>